<evidence type="ECO:0000256" key="1">
    <source>
        <dbReference type="RuleBase" id="RU367048"/>
    </source>
</evidence>
<dbReference type="InterPro" id="IPR043970">
    <property type="entry name" value="FUZ/MON1/HPS1_longin_3"/>
</dbReference>
<evidence type="ECO:0000259" key="4">
    <source>
        <dbReference type="Pfam" id="PF19037"/>
    </source>
</evidence>
<dbReference type="GO" id="GO:0006623">
    <property type="term" value="P:protein targeting to vacuole"/>
    <property type="evidence" value="ECO:0007669"/>
    <property type="project" value="UniProtKB-UniRule"/>
</dbReference>
<feature type="domain" description="FUZ/MON1/HPS1 first Longin" evidence="3">
    <location>
        <begin position="89"/>
        <end position="233"/>
    </location>
</feature>
<proteinExistence type="inferred from homology"/>
<evidence type="ECO:0000256" key="2">
    <source>
        <dbReference type="SAM" id="MobiDB-lite"/>
    </source>
</evidence>
<dbReference type="InterPro" id="IPR043971">
    <property type="entry name" value="FUZ/MON1/HPS1_longin_2"/>
</dbReference>
<comment type="similarity">
    <text evidence="1">Belongs to the MON1/SAND family.</text>
</comment>
<dbReference type="Proteomes" id="UP000316726">
    <property type="component" value="Chromosome 5"/>
</dbReference>
<dbReference type="EMBL" id="CP031038">
    <property type="protein sequence ID" value="QDZ21364.1"/>
    <property type="molecule type" value="Genomic_DNA"/>
</dbReference>
<dbReference type="AlphaFoldDB" id="A0A5B8MMU0"/>
<gene>
    <name evidence="6" type="ORF">A3770_05p38820</name>
</gene>
<dbReference type="GO" id="GO:0016192">
    <property type="term" value="P:vesicle-mediated transport"/>
    <property type="evidence" value="ECO:0007669"/>
    <property type="project" value="InterPro"/>
</dbReference>
<evidence type="ECO:0000259" key="3">
    <source>
        <dbReference type="Pfam" id="PF19036"/>
    </source>
</evidence>
<dbReference type="InterPro" id="IPR043972">
    <property type="entry name" value="FUZ/MON1/HPS1_longin_1"/>
</dbReference>
<evidence type="ECO:0000313" key="7">
    <source>
        <dbReference type="Proteomes" id="UP000316726"/>
    </source>
</evidence>
<feature type="compositionally biased region" description="Acidic residues" evidence="2">
    <location>
        <begin position="1"/>
        <end position="31"/>
    </location>
</feature>
<reference evidence="6 7" key="1">
    <citation type="submission" date="2018-07" db="EMBL/GenBank/DDBJ databases">
        <title>The complete nuclear genome of the prasinophyte Chloropicon primus (CCMP1205).</title>
        <authorList>
            <person name="Pombert J.-F."/>
            <person name="Otis C."/>
            <person name="Turmel M."/>
            <person name="Lemieux C."/>
        </authorList>
    </citation>
    <scope>NUCLEOTIDE SEQUENCE [LARGE SCALE GENOMIC DNA]</scope>
    <source>
        <strain evidence="6 7">CCMP1205</strain>
    </source>
</reference>
<dbReference type="Pfam" id="PF19037">
    <property type="entry name" value="Fuz_longin_2"/>
    <property type="match status" value="1"/>
</dbReference>
<feature type="region of interest" description="Disordered" evidence="2">
    <location>
        <begin position="1"/>
        <end position="37"/>
    </location>
</feature>
<dbReference type="PANTHER" id="PTHR13027:SF7">
    <property type="entry name" value="VACUOLAR FUSION PROTEIN MON1 HOMOLOG"/>
    <property type="match status" value="1"/>
</dbReference>
<evidence type="ECO:0000259" key="5">
    <source>
        <dbReference type="Pfam" id="PF19038"/>
    </source>
</evidence>
<organism evidence="6 7">
    <name type="scientific">Chloropicon primus</name>
    <dbReference type="NCBI Taxonomy" id="1764295"/>
    <lineage>
        <taxon>Eukaryota</taxon>
        <taxon>Viridiplantae</taxon>
        <taxon>Chlorophyta</taxon>
        <taxon>Chloropicophyceae</taxon>
        <taxon>Chloropicales</taxon>
        <taxon>Chloropicaceae</taxon>
        <taxon>Chloropicon</taxon>
    </lineage>
</organism>
<feature type="domain" description="FUZ/MON1/HPS1 second Longin" evidence="4">
    <location>
        <begin position="277"/>
        <end position="367"/>
    </location>
</feature>
<comment type="function">
    <text evidence="1">Plays an important role in membrane trafficking through the secretory apparatus.</text>
</comment>
<sequence length="535" mass="60275">MIMMDEEEEEEVVREEEGVEEEEEDVIEAEMADTGTPRLTVEEVEEGMARMEQQGGREREATSSSYQNRFVNKAPDEDSTMASWKRRKKHMFVFSNAGKPIFSRYGDEHLMSTFFAAAQAIISFVGDKWSDRLVSIQGRVHKRDRGRWEGRGAQKGKVVSFGGGLRAIFLEKGPLTFVAVSRTNEPTEVIKSQLNLLHSQFISILTLGIERAFSRSANFDMRKLLNGTGPLLRSVIHSGSWALPVMFGGVAPLPLDLDLRKSIAQCLQGCFVPDLMCSMLFTEDRVICISKRKRFKLDHKDLFLFMNFVRLNDSFKQSESFTPFCFPSFNASAFLYVYVSYVTENVCLALISGRADSFHELAEAKLFVQGFLAQEKVKRGLDVAIREPELQIAELPMSAGGGFMGETPLWHYVYYHKGLRQLLSPRLGTPPLVNRKSQKKVMRAYQEMGSASYDGMTVRWRKNGSFAMIACISLDFDLYATFDGLVDAGGAVRICNQLAEYIHSKEANLLMPVFQLKSNTRITASARQAASAPRH</sequence>
<dbReference type="OrthoDB" id="566803at2759"/>
<dbReference type="Pfam" id="PF19038">
    <property type="entry name" value="Fuz_longin_3"/>
    <property type="match status" value="1"/>
</dbReference>
<dbReference type="PRINTS" id="PR01546">
    <property type="entry name" value="YEAST73DUF"/>
</dbReference>
<dbReference type="InterPro" id="IPR004353">
    <property type="entry name" value="Mon1"/>
</dbReference>
<dbReference type="Pfam" id="PF19036">
    <property type="entry name" value="Fuz_longin_1"/>
    <property type="match status" value="1"/>
</dbReference>
<protein>
    <recommendedName>
        <fullName evidence="1">Vacuolar fusion protein MON1 homolog</fullName>
    </recommendedName>
</protein>
<accession>A0A5B8MMU0</accession>
<evidence type="ECO:0000313" key="6">
    <source>
        <dbReference type="EMBL" id="QDZ21364.1"/>
    </source>
</evidence>
<keyword evidence="7" id="KW-1185">Reference proteome</keyword>
<name>A0A5B8MMU0_9CHLO</name>
<feature type="domain" description="FUZ/MON1/HPS1 third Longin" evidence="5">
    <location>
        <begin position="409"/>
        <end position="505"/>
    </location>
</feature>
<dbReference type="PANTHER" id="PTHR13027">
    <property type="entry name" value="SAND PROTEIN-RELATED"/>
    <property type="match status" value="1"/>
</dbReference>
<dbReference type="STRING" id="1764295.A0A5B8MMU0"/>